<proteinExistence type="predicted"/>
<gene>
    <name evidence="1" type="ORF">S06H3_57034</name>
</gene>
<comment type="caution">
    <text evidence="1">The sequence shown here is derived from an EMBL/GenBank/DDBJ whole genome shotgun (WGS) entry which is preliminary data.</text>
</comment>
<accession>X1RN11</accession>
<organism evidence="1">
    <name type="scientific">marine sediment metagenome</name>
    <dbReference type="NCBI Taxonomy" id="412755"/>
    <lineage>
        <taxon>unclassified sequences</taxon>
        <taxon>metagenomes</taxon>
        <taxon>ecological metagenomes</taxon>
    </lineage>
</organism>
<sequence>KLVSAHYPLERINDAIKDTLEGKVLRGIITF</sequence>
<dbReference type="AlphaFoldDB" id="X1RN11"/>
<protein>
    <recommendedName>
        <fullName evidence="2">Alcohol dehydrogenase-like C-terminal domain-containing protein</fullName>
    </recommendedName>
</protein>
<evidence type="ECO:0008006" key="2">
    <source>
        <dbReference type="Google" id="ProtNLM"/>
    </source>
</evidence>
<feature type="non-terminal residue" evidence="1">
    <location>
        <position position="1"/>
    </location>
</feature>
<evidence type="ECO:0000313" key="1">
    <source>
        <dbReference type="EMBL" id="GAI56924.1"/>
    </source>
</evidence>
<dbReference type="EMBL" id="BARV01036753">
    <property type="protein sequence ID" value="GAI56924.1"/>
    <property type="molecule type" value="Genomic_DNA"/>
</dbReference>
<name>X1RN11_9ZZZZ</name>
<reference evidence="1" key="1">
    <citation type="journal article" date="2014" name="Front. Microbiol.">
        <title>High frequency of phylogenetically diverse reductive dehalogenase-homologous genes in deep subseafloor sedimentary metagenomes.</title>
        <authorList>
            <person name="Kawai M."/>
            <person name="Futagami T."/>
            <person name="Toyoda A."/>
            <person name="Takaki Y."/>
            <person name="Nishi S."/>
            <person name="Hori S."/>
            <person name="Arai W."/>
            <person name="Tsubouchi T."/>
            <person name="Morono Y."/>
            <person name="Uchiyama I."/>
            <person name="Ito T."/>
            <person name="Fujiyama A."/>
            <person name="Inagaki F."/>
            <person name="Takami H."/>
        </authorList>
    </citation>
    <scope>NUCLEOTIDE SEQUENCE</scope>
    <source>
        <strain evidence="1">Expedition CK06-06</strain>
    </source>
</reference>